<sequence>MARTIILVLALMSTLCQEIITSEKSLSNEDGFAPDISTMEPRTTLKTLDSEYEDDDTTYDLAESRYARSDGGADISIKYYPYVAALYDYDGEYMCVGTVLTARLLLTADHCVYPNATYSVRINSSDIYDRGDKYWVKSTIRYPKASVDGDVEPHDIAMIVLKKRIQNARTVKLIEPHMKVPEKSIVRAVGWGRSRAGNPRILQHVNLEVTPVYKCQEDYYGDTWICTESKRSDTCQGDSGGPILYKYKNSLYQVGVVSHSTEVRCATGQPSANSFVKRYLEWINSYTKNPKYQ</sequence>
<reference evidence="1" key="1">
    <citation type="submission" date="2023-04" db="EMBL/GenBank/DDBJ databases">
        <title>A chromosome-level genome assembly of the parasitoid wasp Eretmocerus hayati.</title>
        <authorList>
            <person name="Zhong Y."/>
            <person name="Liu S."/>
            <person name="Liu Y."/>
        </authorList>
    </citation>
    <scope>NUCLEOTIDE SEQUENCE</scope>
    <source>
        <strain evidence="1">ZJU_SS_LIU_2023</strain>
    </source>
</reference>
<evidence type="ECO:0000313" key="2">
    <source>
        <dbReference type="Proteomes" id="UP001239111"/>
    </source>
</evidence>
<evidence type="ECO:0000313" key="1">
    <source>
        <dbReference type="EMBL" id="KAJ8678791.1"/>
    </source>
</evidence>
<name>A0ACC2P7E5_9HYME</name>
<organism evidence="1 2">
    <name type="scientific">Eretmocerus hayati</name>
    <dbReference type="NCBI Taxonomy" id="131215"/>
    <lineage>
        <taxon>Eukaryota</taxon>
        <taxon>Metazoa</taxon>
        <taxon>Ecdysozoa</taxon>
        <taxon>Arthropoda</taxon>
        <taxon>Hexapoda</taxon>
        <taxon>Insecta</taxon>
        <taxon>Pterygota</taxon>
        <taxon>Neoptera</taxon>
        <taxon>Endopterygota</taxon>
        <taxon>Hymenoptera</taxon>
        <taxon>Apocrita</taxon>
        <taxon>Proctotrupomorpha</taxon>
        <taxon>Chalcidoidea</taxon>
        <taxon>Aphelinidae</taxon>
        <taxon>Aphelininae</taxon>
        <taxon>Eretmocerus</taxon>
    </lineage>
</organism>
<gene>
    <name evidence="1" type="ORF">QAD02_014578</name>
</gene>
<protein>
    <submittedName>
        <fullName evidence="1">Uncharacterized protein</fullName>
    </submittedName>
</protein>
<keyword evidence="2" id="KW-1185">Reference proteome</keyword>
<proteinExistence type="predicted"/>
<accession>A0ACC2P7E5</accession>
<comment type="caution">
    <text evidence="1">The sequence shown here is derived from an EMBL/GenBank/DDBJ whole genome shotgun (WGS) entry which is preliminary data.</text>
</comment>
<dbReference type="Proteomes" id="UP001239111">
    <property type="component" value="Chromosome 2"/>
</dbReference>
<dbReference type="EMBL" id="CM056742">
    <property type="protein sequence ID" value="KAJ8678791.1"/>
    <property type="molecule type" value="Genomic_DNA"/>
</dbReference>